<dbReference type="Pfam" id="PF00589">
    <property type="entry name" value="Phage_integrase"/>
    <property type="match status" value="1"/>
</dbReference>
<dbReference type="GO" id="GO:0015074">
    <property type="term" value="P:DNA integration"/>
    <property type="evidence" value="ECO:0007669"/>
    <property type="project" value="UniProtKB-KW"/>
</dbReference>
<dbReference type="Gene3D" id="1.10.443.10">
    <property type="entry name" value="Intergrase catalytic core"/>
    <property type="match status" value="1"/>
</dbReference>
<evidence type="ECO:0000256" key="4">
    <source>
        <dbReference type="PROSITE-ProRule" id="PRU01248"/>
    </source>
</evidence>
<dbReference type="PANTHER" id="PTHR34605:SF3">
    <property type="entry name" value="P CELL-TYPE AGGLUTINATION PROTEIN MAP4-LIKE-RELATED"/>
    <property type="match status" value="1"/>
</dbReference>
<dbReference type="SUPFAM" id="SSF56349">
    <property type="entry name" value="DNA breaking-rejoining enzymes"/>
    <property type="match status" value="1"/>
</dbReference>
<organism evidence="7 8">
    <name type="scientific">Pseudomonas juntendi</name>
    <dbReference type="NCBI Taxonomy" id="2666183"/>
    <lineage>
        <taxon>Bacteria</taxon>
        <taxon>Pseudomonadati</taxon>
        <taxon>Pseudomonadota</taxon>
        <taxon>Gammaproteobacteria</taxon>
        <taxon>Pseudomonadales</taxon>
        <taxon>Pseudomonadaceae</taxon>
        <taxon>Pseudomonas</taxon>
    </lineage>
</organism>
<dbReference type="Proteomes" id="UP000545074">
    <property type="component" value="Unassembled WGS sequence"/>
</dbReference>
<proteinExistence type="predicted"/>
<reference evidence="7 8" key="1">
    <citation type="submission" date="2020-07" db="EMBL/GenBank/DDBJ databases">
        <title>Diversity of carbapenemase encoding genes among Pseudomonas putida group clinical isolates in a tertiary Brazilian hospital.</title>
        <authorList>
            <person name="Alberto-Lei F."/>
            <person name="Nodari C.S."/>
            <person name="Streling A.P."/>
            <person name="Paulino J.T."/>
            <person name="Bessa-Neto F.O."/>
            <person name="Cayo R."/>
            <person name="Gales A.C."/>
        </authorList>
    </citation>
    <scope>NUCLEOTIDE SEQUENCE [LARGE SCALE GENOMIC DNA]</scope>
    <source>
        <strain evidence="7 8">12815</strain>
    </source>
</reference>
<gene>
    <name evidence="7" type="ORF">H4C80_08430</name>
</gene>
<evidence type="ECO:0000256" key="3">
    <source>
        <dbReference type="ARBA" id="ARBA00023172"/>
    </source>
</evidence>
<dbReference type="InterPro" id="IPR044068">
    <property type="entry name" value="CB"/>
</dbReference>
<evidence type="ECO:0000259" key="5">
    <source>
        <dbReference type="PROSITE" id="PS51898"/>
    </source>
</evidence>
<dbReference type="SUPFAM" id="SSF47823">
    <property type="entry name" value="lambda integrase-like, N-terminal domain"/>
    <property type="match status" value="1"/>
</dbReference>
<comment type="caution">
    <text evidence="7">The sequence shown here is derived from an EMBL/GenBank/DDBJ whole genome shotgun (WGS) entry which is preliminary data.</text>
</comment>
<evidence type="ECO:0000313" key="8">
    <source>
        <dbReference type="Proteomes" id="UP000545074"/>
    </source>
</evidence>
<feature type="domain" description="Tyr recombinase" evidence="5">
    <location>
        <begin position="102"/>
        <end position="302"/>
    </location>
</feature>
<dbReference type="CDD" id="cd00799">
    <property type="entry name" value="INT_Cre_C"/>
    <property type="match status" value="1"/>
</dbReference>
<dbReference type="InterPro" id="IPR052925">
    <property type="entry name" value="Phage_Integrase-like_Recomb"/>
</dbReference>
<evidence type="ECO:0000256" key="2">
    <source>
        <dbReference type="ARBA" id="ARBA00023125"/>
    </source>
</evidence>
<dbReference type="GO" id="GO:0003677">
    <property type="term" value="F:DNA binding"/>
    <property type="evidence" value="ECO:0007669"/>
    <property type="project" value="UniProtKB-UniRule"/>
</dbReference>
<name>A0A7W2KEQ3_9PSED</name>
<dbReference type="GO" id="GO:0006310">
    <property type="term" value="P:DNA recombination"/>
    <property type="evidence" value="ECO:0007669"/>
    <property type="project" value="UniProtKB-KW"/>
</dbReference>
<keyword evidence="2 4" id="KW-0238">DNA-binding</keyword>
<sequence>MDTSPDRYLRAARRASTERRYAQAIAHFETEWGGLLPASSESVVRYLTHYGEQLTSRTLRVHLAALARWHQQLGFTDPTKSYRVRDTLKGIQALHPQPVQQAEALALNELETCIAQLAAELADPQPAVRLRAARDQALILLGFWRALRSDELSRLRIDHIQIRPAQGLELFLPSSKSDRSNRGRVIKVPALKRLCPVAAYDVWLQESGLTEGALFRSIDRWGHLGTQALNANSLSRLLRQVFLRSGVDPEGYSAHSLRRGFATWASENQWSSKALMDYVGWRDVQTAARYIESDAPFGEWVR</sequence>
<dbReference type="InterPro" id="IPR002104">
    <property type="entry name" value="Integrase_catalytic"/>
</dbReference>
<dbReference type="PROSITE" id="PS51900">
    <property type="entry name" value="CB"/>
    <property type="match status" value="1"/>
</dbReference>
<dbReference type="PROSITE" id="PS51898">
    <property type="entry name" value="TYR_RECOMBINASE"/>
    <property type="match status" value="1"/>
</dbReference>
<dbReference type="InterPro" id="IPR013762">
    <property type="entry name" value="Integrase-like_cat_sf"/>
</dbReference>
<dbReference type="EMBL" id="JACGCX010000003">
    <property type="protein sequence ID" value="MBA6097143.1"/>
    <property type="molecule type" value="Genomic_DNA"/>
</dbReference>
<dbReference type="InterPro" id="IPR010998">
    <property type="entry name" value="Integrase_recombinase_N"/>
</dbReference>
<dbReference type="AlphaFoldDB" id="A0A7W2KEQ3"/>
<keyword evidence="1" id="KW-0229">DNA integration</keyword>
<dbReference type="RefSeq" id="WP_063424733.1">
    <property type="nucleotide sequence ID" value="NZ_JACGCX010000003.1"/>
</dbReference>
<dbReference type="InterPro" id="IPR011010">
    <property type="entry name" value="DNA_brk_join_enz"/>
</dbReference>
<evidence type="ECO:0000313" key="7">
    <source>
        <dbReference type="EMBL" id="MBA6097143.1"/>
    </source>
</evidence>
<accession>A0A7W2KEQ3</accession>
<keyword evidence="3" id="KW-0233">DNA recombination</keyword>
<dbReference type="Gene3D" id="1.10.150.130">
    <property type="match status" value="1"/>
</dbReference>
<dbReference type="PANTHER" id="PTHR34605">
    <property type="entry name" value="PHAGE_INTEGRASE DOMAIN-CONTAINING PROTEIN"/>
    <property type="match status" value="1"/>
</dbReference>
<evidence type="ECO:0000259" key="6">
    <source>
        <dbReference type="PROSITE" id="PS51900"/>
    </source>
</evidence>
<protein>
    <submittedName>
        <fullName evidence="7">Site-specific integrase</fullName>
    </submittedName>
</protein>
<evidence type="ECO:0000256" key="1">
    <source>
        <dbReference type="ARBA" id="ARBA00022908"/>
    </source>
</evidence>
<feature type="domain" description="Core-binding (CB)" evidence="6">
    <location>
        <begin position="1"/>
        <end position="74"/>
    </location>
</feature>